<dbReference type="InterPro" id="IPR050059">
    <property type="entry name" value="ATP_synthase_B_chain"/>
</dbReference>
<evidence type="ECO:0000256" key="4">
    <source>
        <dbReference type="ARBA" id="ARBA00022692"/>
    </source>
</evidence>
<keyword evidence="3 13" id="KW-0138">CF(0)</keyword>
<accession>A0A967EGT8</accession>
<evidence type="ECO:0000256" key="8">
    <source>
        <dbReference type="ARBA" id="ARBA00023136"/>
    </source>
</evidence>
<dbReference type="Pfam" id="PF00213">
    <property type="entry name" value="OSCP"/>
    <property type="match status" value="1"/>
</dbReference>
<dbReference type="CDD" id="cd06503">
    <property type="entry name" value="ATP-synt_Fo_b"/>
    <property type="match status" value="1"/>
</dbReference>
<evidence type="ECO:0000313" key="16">
    <source>
        <dbReference type="Proteomes" id="UP000639775"/>
    </source>
</evidence>
<proteinExistence type="inferred from homology"/>
<dbReference type="HAMAP" id="MF_01398">
    <property type="entry name" value="ATP_synth_b_bprime"/>
    <property type="match status" value="1"/>
</dbReference>
<dbReference type="GO" id="GO:0012505">
    <property type="term" value="C:endomembrane system"/>
    <property type="evidence" value="ECO:0007669"/>
    <property type="project" value="UniProtKB-SubCell"/>
</dbReference>
<comment type="caution">
    <text evidence="15">The sequence shown here is derived from an EMBL/GenBank/DDBJ whole genome shotgun (WGS) entry which is preliminary data.</text>
</comment>
<feature type="coiled-coil region" evidence="14">
    <location>
        <begin position="38"/>
        <end position="104"/>
    </location>
</feature>
<comment type="similarity">
    <text evidence="1 13">Belongs to the ATPase B chain family.</text>
</comment>
<reference evidence="15" key="1">
    <citation type="submission" date="2020-03" db="EMBL/GenBank/DDBJ databases">
        <title>Roseovarius gahaiensis sp. nov., isolated from Gahai Saline Lake, China.</title>
        <authorList>
            <person name="Sun X."/>
        </authorList>
    </citation>
    <scope>NUCLEOTIDE SEQUENCE</scope>
    <source>
        <strain evidence="15">GH877</strain>
    </source>
</reference>
<evidence type="ECO:0000256" key="11">
    <source>
        <dbReference type="ARBA" id="ARBA00025614"/>
    </source>
</evidence>
<feature type="transmembrane region" description="Helical" evidence="13">
    <location>
        <begin position="6"/>
        <end position="27"/>
    </location>
</feature>
<keyword evidence="4 13" id="KW-0812">Transmembrane</keyword>
<dbReference type="AlphaFoldDB" id="A0A967EGT8"/>
<name>A0A967EGT8_9RHOB</name>
<sequence length="264" mass="30395">MQIDWLTVAAQIANFLVLIWLLQRFLYRPITEAMARREARIEERLSDAKSRRKEAEDEAEKLRKERKELEASRQEMLEDARVEADDLKQRLEQEIRDEVAQKRETWHEMLEEERADFVEDMQRKAGHKVLDIAGQLVAEFTASGLDDRIAQGFVDQLNDLGVDTREKMAAAAEGADDPALVETATALDTAARRKITRAIHQQFETDIEVDYQEDDAVLLGVRLTIGEQTVEWSAARHLKRLNRELDALLDTASPARRKQTTDEQ</sequence>
<keyword evidence="8 13" id="KW-0472">Membrane</keyword>
<protein>
    <recommendedName>
        <fullName evidence="13">ATP synthase subunit b</fullName>
    </recommendedName>
    <alternativeName>
        <fullName evidence="13">ATP synthase F(0) sector subunit b</fullName>
    </alternativeName>
    <alternativeName>
        <fullName evidence="13">ATPase subunit I</fullName>
    </alternativeName>
    <alternativeName>
        <fullName evidence="13">F-type ATPase subunit b</fullName>
        <shortName evidence="13">F-ATPase subunit b</shortName>
    </alternativeName>
</protein>
<dbReference type="Pfam" id="PF00430">
    <property type="entry name" value="ATP-synt_B"/>
    <property type="match status" value="1"/>
</dbReference>
<dbReference type="GO" id="GO:0045259">
    <property type="term" value="C:proton-transporting ATP synthase complex"/>
    <property type="evidence" value="ECO:0007669"/>
    <property type="project" value="UniProtKB-KW"/>
</dbReference>
<evidence type="ECO:0000256" key="7">
    <source>
        <dbReference type="ARBA" id="ARBA00023065"/>
    </source>
</evidence>
<comment type="function">
    <text evidence="11">Component of the F(0) channel, it forms part of the peripheral stalk, linking F(1) to F(0). The b'-subunit is a diverged and duplicated form of b found in plants and photosynthetic bacteria.</text>
</comment>
<dbReference type="GO" id="GO:0046933">
    <property type="term" value="F:proton-transporting ATP synthase activity, rotational mechanism"/>
    <property type="evidence" value="ECO:0007669"/>
    <property type="project" value="UniProtKB-UniRule"/>
</dbReference>
<keyword evidence="7 13" id="KW-0406">Ion transport</keyword>
<dbReference type="Proteomes" id="UP000639775">
    <property type="component" value="Unassembled WGS sequence"/>
</dbReference>
<evidence type="ECO:0000256" key="13">
    <source>
        <dbReference type="HAMAP-Rule" id="MF_01398"/>
    </source>
</evidence>
<evidence type="ECO:0000256" key="2">
    <source>
        <dbReference type="ARBA" id="ARBA00022448"/>
    </source>
</evidence>
<keyword evidence="9 13" id="KW-0066">ATP synthesis</keyword>
<organism evidence="15 16">
    <name type="scientific">Roseovarius gahaiensis</name>
    <dbReference type="NCBI Taxonomy" id="2716691"/>
    <lineage>
        <taxon>Bacteria</taxon>
        <taxon>Pseudomonadati</taxon>
        <taxon>Pseudomonadota</taxon>
        <taxon>Alphaproteobacteria</taxon>
        <taxon>Rhodobacterales</taxon>
        <taxon>Roseobacteraceae</taxon>
        <taxon>Roseovarius</taxon>
    </lineage>
</organism>
<dbReference type="GO" id="GO:0005886">
    <property type="term" value="C:plasma membrane"/>
    <property type="evidence" value="ECO:0007669"/>
    <property type="project" value="UniProtKB-SubCell"/>
</dbReference>
<evidence type="ECO:0000256" key="9">
    <source>
        <dbReference type="ARBA" id="ARBA00023310"/>
    </source>
</evidence>
<evidence type="ECO:0000256" key="12">
    <source>
        <dbReference type="ARBA" id="ARBA00037847"/>
    </source>
</evidence>
<keyword evidence="16" id="KW-1185">Reference proteome</keyword>
<dbReference type="PANTHER" id="PTHR33445">
    <property type="entry name" value="ATP SYNTHASE SUBUNIT B', CHLOROPLASTIC"/>
    <property type="match status" value="1"/>
</dbReference>
<dbReference type="EMBL" id="JAAORB010000032">
    <property type="protein sequence ID" value="NHQ75391.1"/>
    <property type="molecule type" value="Genomic_DNA"/>
</dbReference>
<keyword evidence="5 13" id="KW-0375">Hydrogen ion transport</keyword>
<gene>
    <name evidence="13" type="primary">atpF</name>
    <name evidence="15" type="ORF">HAT86_13105</name>
</gene>
<comment type="subcellular location">
    <subcellularLocation>
        <location evidence="13">Cell membrane</location>
        <topology evidence="13">Single-pass membrane protein</topology>
    </subcellularLocation>
    <subcellularLocation>
        <location evidence="12">Endomembrane system</location>
        <topology evidence="12">Single-pass membrane protein</topology>
    </subcellularLocation>
</comment>
<keyword evidence="13" id="KW-1003">Cell membrane</keyword>
<keyword evidence="14" id="KW-0175">Coiled coil</keyword>
<evidence type="ECO:0000313" key="15">
    <source>
        <dbReference type="EMBL" id="NHQ75391.1"/>
    </source>
</evidence>
<evidence type="ECO:0000256" key="3">
    <source>
        <dbReference type="ARBA" id="ARBA00022547"/>
    </source>
</evidence>
<evidence type="ECO:0000256" key="14">
    <source>
        <dbReference type="SAM" id="Coils"/>
    </source>
</evidence>
<keyword evidence="6 13" id="KW-1133">Transmembrane helix</keyword>
<comment type="function">
    <text evidence="10 13">F(1)F(0) ATP synthase produces ATP from ADP in the presence of a proton or sodium gradient. F-type ATPases consist of two structural domains, F(1) containing the extramembraneous catalytic core and F(0) containing the membrane proton channel, linked together by a central stalk and a peripheral stalk. During catalysis, ATP synthesis in the catalytic domain of F(1) is coupled via a rotary mechanism of the central stalk subunits to proton translocation.</text>
</comment>
<evidence type="ECO:0000256" key="1">
    <source>
        <dbReference type="ARBA" id="ARBA00005513"/>
    </source>
</evidence>
<evidence type="ECO:0000256" key="10">
    <source>
        <dbReference type="ARBA" id="ARBA00025198"/>
    </source>
</evidence>
<evidence type="ECO:0000256" key="5">
    <source>
        <dbReference type="ARBA" id="ARBA00022781"/>
    </source>
</evidence>
<keyword evidence="2 13" id="KW-0813">Transport</keyword>
<dbReference type="PANTHER" id="PTHR33445:SF2">
    <property type="entry name" value="ATP SYNTHASE SUBUNIT B', CHLOROPLASTIC"/>
    <property type="match status" value="1"/>
</dbReference>
<comment type="subunit">
    <text evidence="13">F-type ATPases have 2 components, F(1) - the catalytic core - and F(0) - the membrane proton channel. F(1) has five subunits: alpha(3), beta(3), gamma(1), delta(1), epsilon(1). F(0) has three main subunits: a(1), b(2) and c(10-14). The alpha and beta chains form an alternating ring which encloses part of the gamma chain. F(1) is attached to F(0) by a central stalk formed by the gamma and epsilon chains, while a peripheral stalk is formed by the delta and b chains.</text>
</comment>
<dbReference type="InterPro" id="IPR002146">
    <property type="entry name" value="ATP_synth_b/b'su_bac/chlpt"/>
</dbReference>
<dbReference type="GO" id="GO:0046961">
    <property type="term" value="F:proton-transporting ATPase activity, rotational mechanism"/>
    <property type="evidence" value="ECO:0007669"/>
    <property type="project" value="TreeGrafter"/>
</dbReference>
<dbReference type="RefSeq" id="WP_167198546.1">
    <property type="nucleotide sequence ID" value="NZ_JAAORB010000032.1"/>
</dbReference>
<dbReference type="InterPro" id="IPR000711">
    <property type="entry name" value="ATPase_OSCP/dsu"/>
</dbReference>
<evidence type="ECO:0000256" key="6">
    <source>
        <dbReference type="ARBA" id="ARBA00022989"/>
    </source>
</evidence>